<dbReference type="Pfam" id="PF09917">
    <property type="entry name" value="DUF2147"/>
    <property type="match status" value="1"/>
</dbReference>
<evidence type="ECO:0000313" key="3">
    <source>
        <dbReference type="EMBL" id="GAL71951.1"/>
    </source>
</evidence>
<evidence type="ECO:0000313" key="5">
    <source>
        <dbReference type="Proteomes" id="UP000029646"/>
    </source>
</evidence>
<evidence type="ECO:0000313" key="2">
    <source>
        <dbReference type="EMBL" id="GAL68480.1"/>
    </source>
</evidence>
<dbReference type="PANTHER" id="PTHR36919">
    <property type="entry name" value="BLR1215 PROTEIN"/>
    <property type="match status" value="1"/>
</dbReference>
<sequence>MKNKIYVTVLCLCAFFSYGQDIFGKWKTIDDKTGEAKSVVKIYEENGKVFGKIVDIVNPNRKNAICEKCEGEDKNKPILGFVLIRDLEKSGNYYEGGTIFDPLRGRQFKCRLALDEDNKDLLQVRGYVAFFYATQYWQRVKE</sequence>
<dbReference type="AlphaFoldDB" id="A0A090W4U3"/>
<organism evidence="3 5">
    <name type="scientific">Jejuia pallidilutea</name>
    <dbReference type="NCBI Taxonomy" id="504487"/>
    <lineage>
        <taxon>Bacteria</taxon>
        <taxon>Pseudomonadati</taxon>
        <taxon>Bacteroidota</taxon>
        <taxon>Flavobacteriia</taxon>
        <taxon>Flavobacteriales</taxon>
        <taxon>Flavobacteriaceae</taxon>
        <taxon>Jejuia</taxon>
    </lineage>
</organism>
<name>A0A090W4U3_9FLAO</name>
<reference evidence="4 5" key="1">
    <citation type="journal article" date="2014" name="Genome Announc.">
        <title>Draft Genome Sequence of Marine Flavobacterium Jejuia pallidilutea Strain 11shimoA1 and Pigmentation Mutants.</title>
        <authorList>
            <person name="Takatani N."/>
            <person name="Nakanishi M."/>
            <person name="Meirelles P."/>
            <person name="Mino S."/>
            <person name="Suda W."/>
            <person name="Oshima K."/>
            <person name="Hattori M."/>
            <person name="Ohkuma M."/>
            <person name="Hosokawa M."/>
            <person name="Miyashita K."/>
            <person name="Thompson F.L."/>
            <person name="Niwa A."/>
            <person name="Sawabe T."/>
            <person name="Sawabe T."/>
        </authorList>
    </citation>
    <scope>NUCLEOTIDE SEQUENCE [LARGE SCALE GENOMIC DNA]</scope>
    <source>
        <strain evidence="2 4">JCM 19301</strain>
        <strain evidence="3">JCM 19302</strain>
        <strain evidence="5">JCM19302</strain>
    </source>
</reference>
<dbReference type="Proteomes" id="UP000029646">
    <property type="component" value="Unassembled WGS sequence"/>
</dbReference>
<feature type="domain" description="DUF2147" evidence="1">
    <location>
        <begin position="24"/>
        <end position="139"/>
    </location>
</feature>
<dbReference type="STRING" id="504487.JCM19538_583"/>
<evidence type="ECO:0000313" key="4">
    <source>
        <dbReference type="Proteomes" id="UP000029641"/>
    </source>
</evidence>
<gene>
    <name evidence="2" type="ORF">JCM19301_123</name>
    <name evidence="3" type="ORF">JCM19302_458</name>
</gene>
<dbReference type="PANTHER" id="PTHR36919:SF3">
    <property type="entry name" value="BLL5882 PROTEIN"/>
    <property type="match status" value="1"/>
</dbReference>
<dbReference type="Gene3D" id="2.40.128.520">
    <property type="match status" value="1"/>
</dbReference>
<protein>
    <recommendedName>
        <fullName evidence="1">DUF2147 domain-containing protein</fullName>
    </recommendedName>
</protein>
<dbReference type="RefSeq" id="WP_042245706.1">
    <property type="nucleotide sequence ID" value="NZ_BBNR01000020.1"/>
</dbReference>
<dbReference type="Proteomes" id="UP000029641">
    <property type="component" value="Unassembled WGS sequence"/>
</dbReference>
<dbReference type="EMBL" id="BBNS01000017">
    <property type="protein sequence ID" value="GAL71951.1"/>
    <property type="molecule type" value="Genomic_DNA"/>
</dbReference>
<comment type="caution">
    <text evidence="3">The sequence shown here is derived from an EMBL/GenBank/DDBJ whole genome shotgun (WGS) entry which is preliminary data.</text>
</comment>
<dbReference type="OrthoDB" id="9814399at2"/>
<proteinExistence type="predicted"/>
<dbReference type="eggNOG" id="COG4731">
    <property type="taxonomic scope" value="Bacteria"/>
</dbReference>
<dbReference type="EMBL" id="BBNR01000020">
    <property type="protein sequence ID" value="GAL68480.1"/>
    <property type="molecule type" value="Genomic_DNA"/>
</dbReference>
<dbReference type="InterPro" id="IPR019223">
    <property type="entry name" value="DUF2147"/>
</dbReference>
<accession>A0A090W4U3</accession>
<evidence type="ECO:0000259" key="1">
    <source>
        <dbReference type="Pfam" id="PF09917"/>
    </source>
</evidence>